<sequence length="190" mass="21238">MKRFTIIAGINGAGKTSLYHVLKNSEDLGERVNIDELAKKFGGNDDPYANIHAGRTAMEMISDFISMGVSFHIETTLPGAAIIRQINAAKQAGFTVALYFVGVDDIQVAIERVHRRMANGGHGIGDSFIIKRFSQLTRNLRAVLPLCDEAILFDNTVKFRQIAVLEDKRLIDCDRDLPYWFINLLDELPD</sequence>
<dbReference type="InterPro" id="IPR010488">
    <property type="entry name" value="Zeta_toxin_domain"/>
</dbReference>
<dbReference type="AlphaFoldDB" id="A0AAE3FIC7"/>
<evidence type="ECO:0000313" key="5">
    <source>
        <dbReference type="Proteomes" id="UP001139365"/>
    </source>
</evidence>
<protein>
    <submittedName>
        <fullName evidence="4">Zeta toxin family protein</fullName>
    </submittedName>
</protein>
<name>A0AAE3FIC7_9BACT</name>
<dbReference type="Proteomes" id="UP001139365">
    <property type="component" value="Unassembled WGS sequence"/>
</dbReference>
<keyword evidence="2" id="KW-0067">ATP-binding</keyword>
<organism evidence="4 5">
    <name type="scientific">Candidatus Colimorpha enterica</name>
    <dbReference type="NCBI Taxonomy" id="3083063"/>
    <lineage>
        <taxon>Bacteria</taxon>
        <taxon>Pseudomonadati</taxon>
        <taxon>Bacteroidota</taxon>
        <taxon>Bacteroidia</taxon>
        <taxon>Bacteroidales</taxon>
        <taxon>Candidatus Colimorpha</taxon>
    </lineage>
</organism>
<dbReference type="GO" id="GO:0005524">
    <property type="term" value="F:ATP binding"/>
    <property type="evidence" value="ECO:0007669"/>
    <property type="project" value="UniProtKB-KW"/>
</dbReference>
<evidence type="ECO:0000313" key="4">
    <source>
        <dbReference type="EMBL" id="MCI5756034.1"/>
    </source>
</evidence>
<keyword evidence="1" id="KW-0547">Nucleotide-binding</keyword>
<evidence type="ECO:0000256" key="1">
    <source>
        <dbReference type="ARBA" id="ARBA00022741"/>
    </source>
</evidence>
<proteinExistence type="predicted"/>
<dbReference type="Pfam" id="PF06414">
    <property type="entry name" value="Zeta_toxin"/>
    <property type="match status" value="1"/>
</dbReference>
<dbReference type="PANTHER" id="PTHR39206:SF1">
    <property type="entry name" value="SLL8004 PROTEIN"/>
    <property type="match status" value="1"/>
</dbReference>
<dbReference type="InterPro" id="IPR027417">
    <property type="entry name" value="P-loop_NTPase"/>
</dbReference>
<reference evidence="4 5" key="1">
    <citation type="submission" date="2022-03" db="EMBL/GenBank/DDBJ databases">
        <title>Metagenome-assembled genomes from swine fecal metagenomes.</title>
        <authorList>
            <person name="Holman D.B."/>
            <person name="Kommadath A."/>
        </authorList>
    </citation>
    <scope>NUCLEOTIDE SEQUENCE [LARGE SCALE GENOMIC DNA]</scope>
    <source>
        <strain evidence="4">SUG147</strain>
    </source>
</reference>
<evidence type="ECO:0000259" key="3">
    <source>
        <dbReference type="Pfam" id="PF06414"/>
    </source>
</evidence>
<dbReference type="SUPFAM" id="SSF52540">
    <property type="entry name" value="P-loop containing nucleoside triphosphate hydrolases"/>
    <property type="match status" value="1"/>
</dbReference>
<dbReference type="PANTHER" id="PTHR39206">
    <property type="entry name" value="SLL8004 PROTEIN"/>
    <property type="match status" value="1"/>
</dbReference>
<dbReference type="EMBL" id="JALEMU010000114">
    <property type="protein sequence ID" value="MCI5756034.1"/>
    <property type="molecule type" value="Genomic_DNA"/>
</dbReference>
<gene>
    <name evidence="4" type="ORF">MR241_07050</name>
</gene>
<comment type="caution">
    <text evidence="4">The sequence shown here is derived from an EMBL/GenBank/DDBJ whole genome shotgun (WGS) entry which is preliminary data.</text>
</comment>
<dbReference type="Gene3D" id="3.40.50.300">
    <property type="entry name" value="P-loop containing nucleotide triphosphate hydrolases"/>
    <property type="match status" value="1"/>
</dbReference>
<feature type="domain" description="Zeta toxin" evidence="3">
    <location>
        <begin position="5"/>
        <end position="143"/>
    </location>
</feature>
<dbReference type="GO" id="GO:0016301">
    <property type="term" value="F:kinase activity"/>
    <property type="evidence" value="ECO:0007669"/>
    <property type="project" value="InterPro"/>
</dbReference>
<accession>A0AAE3FIC7</accession>
<evidence type="ECO:0000256" key="2">
    <source>
        <dbReference type="ARBA" id="ARBA00022840"/>
    </source>
</evidence>